<reference evidence="1 2" key="1">
    <citation type="journal article" date="2021" name="BMC Genomics">
        <title>Datura genome reveals duplications of psychoactive alkaloid biosynthetic genes and high mutation rate following tissue culture.</title>
        <authorList>
            <person name="Rajewski A."/>
            <person name="Carter-House D."/>
            <person name="Stajich J."/>
            <person name="Litt A."/>
        </authorList>
    </citation>
    <scope>NUCLEOTIDE SEQUENCE [LARGE SCALE GENOMIC DNA]</scope>
    <source>
        <strain evidence="1">AR-01</strain>
    </source>
</reference>
<feature type="non-terminal residue" evidence="1">
    <location>
        <position position="106"/>
    </location>
</feature>
<dbReference type="EMBL" id="JACEIK010000172">
    <property type="protein sequence ID" value="MCD7451509.1"/>
    <property type="molecule type" value="Genomic_DNA"/>
</dbReference>
<gene>
    <name evidence="1" type="ORF">HAX54_012394</name>
</gene>
<organism evidence="1 2">
    <name type="scientific">Datura stramonium</name>
    <name type="common">Jimsonweed</name>
    <name type="synonym">Common thornapple</name>
    <dbReference type="NCBI Taxonomy" id="4076"/>
    <lineage>
        <taxon>Eukaryota</taxon>
        <taxon>Viridiplantae</taxon>
        <taxon>Streptophyta</taxon>
        <taxon>Embryophyta</taxon>
        <taxon>Tracheophyta</taxon>
        <taxon>Spermatophyta</taxon>
        <taxon>Magnoliopsida</taxon>
        <taxon>eudicotyledons</taxon>
        <taxon>Gunneridae</taxon>
        <taxon>Pentapetalae</taxon>
        <taxon>asterids</taxon>
        <taxon>lamiids</taxon>
        <taxon>Solanales</taxon>
        <taxon>Solanaceae</taxon>
        <taxon>Solanoideae</taxon>
        <taxon>Datureae</taxon>
        <taxon>Datura</taxon>
    </lineage>
</organism>
<proteinExistence type="predicted"/>
<name>A0ABS8S0W6_DATST</name>
<evidence type="ECO:0000313" key="1">
    <source>
        <dbReference type="EMBL" id="MCD7451509.1"/>
    </source>
</evidence>
<comment type="caution">
    <text evidence="1">The sequence shown here is derived from an EMBL/GenBank/DDBJ whole genome shotgun (WGS) entry which is preliminary data.</text>
</comment>
<sequence length="106" mass="11945">MEAGSFPKHVNVHPDELVEIFEEGKSIADYVDGLEGHDERLKSALAHTLRQSTFQDACGKLFICMAAELSQNENRNLVEFLMRLLVEMAIISKPGIRKPASLFLWT</sequence>
<accession>A0ABS8S0W6</accession>
<dbReference type="Proteomes" id="UP000823775">
    <property type="component" value="Unassembled WGS sequence"/>
</dbReference>
<keyword evidence="2" id="KW-1185">Reference proteome</keyword>
<protein>
    <submittedName>
        <fullName evidence="1">Uncharacterized protein</fullName>
    </submittedName>
</protein>
<evidence type="ECO:0000313" key="2">
    <source>
        <dbReference type="Proteomes" id="UP000823775"/>
    </source>
</evidence>